<name>A0ACB9Z8J6_9PEZI</name>
<protein>
    <submittedName>
        <fullName evidence="1">Uncharacterized protein</fullName>
    </submittedName>
</protein>
<comment type="caution">
    <text evidence="1">The sequence shown here is derived from an EMBL/GenBank/DDBJ whole genome shotgun (WGS) entry which is preliminary data.</text>
</comment>
<proteinExistence type="predicted"/>
<dbReference type="Proteomes" id="UP001497700">
    <property type="component" value="Unassembled WGS sequence"/>
</dbReference>
<keyword evidence="2" id="KW-1185">Reference proteome</keyword>
<gene>
    <name evidence="1" type="ORF">F4820DRAFT_456966</name>
</gene>
<dbReference type="EMBL" id="MU393447">
    <property type="protein sequence ID" value="KAI4867404.1"/>
    <property type="molecule type" value="Genomic_DNA"/>
</dbReference>
<evidence type="ECO:0000313" key="2">
    <source>
        <dbReference type="Proteomes" id="UP001497700"/>
    </source>
</evidence>
<sequence>MYQDVMSQFPFLNGYTNMVIGFQPASDISQAAIVAAVQAGIDKLIGEVPWMGWQVLRVPGKPGTSDVLKPAPWPTDSVNEIVRVKDCKGVIPSLAKLQRAGVPISMLDGKILSPVPSLPQPHGIVGPVPIIALQINFIEGGLILGMSANHIVIDGTGIAQLARLLAFVMNNAEIPADEVAQANRDRSRVVPLIPRGEPVKDHEHMRRPVDWIPQPPASSLIWCYFKLPVSGLAALMKTAGASSSSSLSPRLASENDMICALYWQRVSAVRIGRGFAQDTMSRFSRAIDGRTAVGVPFTYLGHLVHFATTRFAMGQLISTPLLTVAQALRRELNAVNTAWAVRSYATFLAREPDKSLLLYSGMRNPNTDLGSTSSIIGIGDSREASSTILDNWGPFLGTVRFVRRPKVAPIPGSFQIYPVENGAIPLLTCLPEDDLSRLKKDPIWRQYTRFVG</sequence>
<evidence type="ECO:0000313" key="1">
    <source>
        <dbReference type="EMBL" id="KAI4867404.1"/>
    </source>
</evidence>
<organism evidence="1 2">
    <name type="scientific">Hypoxylon rubiginosum</name>
    <dbReference type="NCBI Taxonomy" id="110542"/>
    <lineage>
        <taxon>Eukaryota</taxon>
        <taxon>Fungi</taxon>
        <taxon>Dikarya</taxon>
        <taxon>Ascomycota</taxon>
        <taxon>Pezizomycotina</taxon>
        <taxon>Sordariomycetes</taxon>
        <taxon>Xylariomycetidae</taxon>
        <taxon>Xylariales</taxon>
        <taxon>Hypoxylaceae</taxon>
        <taxon>Hypoxylon</taxon>
    </lineage>
</organism>
<reference evidence="1 2" key="1">
    <citation type="journal article" date="2022" name="New Phytol.">
        <title>Ecological generalism drives hyperdiversity of secondary metabolite gene clusters in xylarialean endophytes.</title>
        <authorList>
            <person name="Franco M.E.E."/>
            <person name="Wisecaver J.H."/>
            <person name="Arnold A.E."/>
            <person name="Ju Y.M."/>
            <person name="Slot J.C."/>
            <person name="Ahrendt S."/>
            <person name="Moore L.P."/>
            <person name="Eastman K.E."/>
            <person name="Scott K."/>
            <person name="Konkel Z."/>
            <person name="Mondo S.J."/>
            <person name="Kuo A."/>
            <person name="Hayes R.D."/>
            <person name="Haridas S."/>
            <person name="Andreopoulos B."/>
            <person name="Riley R."/>
            <person name="LaButti K."/>
            <person name="Pangilinan J."/>
            <person name="Lipzen A."/>
            <person name="Amirebrahimi M."/>
            <person name="Yan J."/>
            <person name="Adam C."/>
            <person name="Keymanesh K."/>
            <person name="Ng V."/>
            <person name="Louie K."/>
            <person name="Northen T."/>
            <person name="Drula E."/>
            <person name="Henrissat B."/>
            <person name="Hsieh H.M."/>
            <person name="Youens-Clark K."/>
            <person name="Lutzoni F."/>
            <person name="Miadlikowska J."/>
            <person name="Eastwood D.C."/>
            <person name="Hamelin R.C."/>
            <person name="Grigoriev I.V."/>
            <person name="U'Ren J.M."/>
        </authorList>
    </citation>
    <scope>NUCLEOTIDE SEQUENCE [LARGE SCALE GENOMIC DNA]</scope>
    <source>
        <strain evidence="1 2">CBS 119005</strain>
    </source>
</reference>
<accession>A0ACB9Z8J6</accession>